<feature type="compositionally biased region" description="Polar residues" evidence="2">
    <location>
        <begin position="368"/>
        <end position="390"/>
    </location>
</feature>
<dbReference type="OrthoDB" id="331602at2759"/>
<dbReference type="InterPro" id="IPR027267">
    <property type="entry name" value="AH/BAR_dom_sf"/>
</dbReference>
<feature type="compositionally biased region" description="Basic and acidic residues" evidence="2">
    <location>
        <begin position="922"/>
        <end position="934"/>
    </location>
</feature>
<dbReference type="GO" id="GO:0032185">
    <property type="term" value="P:septin cytoskeleton organization"/>
    <property type="evidence" value="ECO:0007669"/>
    <property type="project" value="TreeGrafter"/>
</dbReference>
<feature type="compositionally biased region" description="Polar residues" evidence="2">
    <location>
        <begin position="244"/>
        <end position="256"/>
    </location>
</feature>
<protein>
    <submittedName>
        <fullName evidence="4">Protein arginine N-methyltransferase 2</fullName>
    </submittedName>
</protein>
<feature type="region of interest" description="Disordered" evidence="2">
    <location>
        <begin position="523"/>
        <end position="571"/>
    </location>
</feature>
<dbReference type="PANTHER" id="PTHR23065">
    <property type="entry name" value="PROLINE-SERINE-THREONINE PHOSPHATASE INTERACTING PROTEIN 1"/>
    <property type="match status" value="1"/>
</dbReference>
<proteinExistence type="predicted"/>
<dbReference type="AlphaFoldDB" id="A0A4Z1P1T9"/>
<dbReference type="FunFam" id="1.20.1270.60:FF:000102">
    <property type="entry name" value="WGS project CABT00000000 data, contig 2.23"/>
    <property type="match status" value="1"/>
</dbReference>
<dbReference type="STRING" id="86259.A0A4Z1P1T9"/>
<keyword evidence="5" id="KW-1185">Reference proteome</keyword>
<feature type="compositionally biased region" description="Low complexity" evidence="2">
    <location>
        <begin position="428"/>
        <end position="438"/>
    </location>
</feature>
<accession>A0A4Z1P1T9</accession>
<organism evidence="4 5">
    <name type="scientific">Venturia nashicola</name>
    <dbReference type="NCBI Taxonomy" id="86259"/>
    <lineage>
        <taxon>Eukaryota</taxon>
        <taxon>Fungi</taxon>
        <taxon>Dikarya</taxon>
        <taxon>Ascomycota</taxon>
        <taxon>Pezizomycotina</taxon>
        <taxon>Dothideomycetes</taxon>
        <taxon>Pleosporomycetidae</taxon>
        <taxon>Venturiales</taxon>
        <taxon>Venturiaceae</taxon>
        <taxon>Venturia</taxon>
    </lineage>
</organism>
<keyword evidence="1" id="KW-0254">Endocytosis</keyword>
<keyword evidence="4" id="KW-0808">Transferase</keyword>
<feature type="compositionally biased region" description="Pro residues" evidence="2">
    <location>
        <begin position="555"/>
        <end position="565"/>
    </location>
</feature>
<dbReference type="GO" id="GO:0006897">
    <property type="term" value="P:endocytosis"/>
    <property type="evidence" value="ECO:0007669"/>
    <property type="project" value="UniProtKB-KW"/>
</dbReference>
<feature type="compositionally biased region" description="Acidic residues" evidence="2">
    <location>
        <begin position="909"/>
        <end position="921"/>
    </location>
</feature>
<dbReference type="Proteomes" id="UP000298493">
    <property type="component" value="Unassembled WGS sequence"/>
</dbReference>
<reference evidence="4 5" key="1">
    <citation type="submission" date="2019-04" db="EMBL/GenBank/DDBJ databases">
        <title>High contiguity whole genome sequence and gene annotation resource for two Venturia nashicola isolates.</title>
        <authorList>
            <person name="Prokchorchik M."/>
            <person name="Won K."/>
            <person name="Lee Y."/>
            <person name="Choi E.D."/>
            <person name="Segonzac C."/>
            <person name="Sohn K.H."/>
        </authorList>
    </citation>
    <scope>NUCLEOTIDE SEQUENCE [LARGE SCALE GENOMIC DNA]</scope>
    <source>
        <strain evidence="4 5">PRI2</strain>
    </source>
</reference>
<feature type="domain" description="FCH" evidence="3">
    <location>
        <begin position="9"/>
        <end position="100"/>
    </location>
</feature>
<dbReference type="SMART" id="SM00055">
    <property type="entry name" value="FCH"/>
    <property type="match status" value="1"/>
</dbReference>
<sequence length="958" mass="102628">MDLSRQDYPGMLTHLQPVQAVKVLDDRVRYINRINIDMADWLQERRRIEEGYAHGLRKLAARQFSESEVADLGVFATPWQKIVTSTEALAQAHHSLAQNIFQDVETPMRDFAAGNSEMQAMHNIAGNLRAIAKEADNAHKKQAKLTGKGGKADAGKVASAASEVEAAQGQWDSQAPYVFERLQAVDEARVDHQRSGLTQFQTHVIECFSATGNSAEECLNALLNVQTADEITTFAIKTTRSLPVASSTGTGASTPMANAVGNMMTTTTTQERRKSLRQEPMPPPPTTDAGSSLHPIPATSRQDEGASTKSGSVQEEKKKGGLSGLKRGLGTVIGRRRQSTHPYQQNASPERKKSSNNIGSAFGRFRQSHQQIGEQHLSPPTTGRTFSSDGPESPRASNEPPPNLERIASYTSDRAIGTPLQHNVAETNGNAGLANGAASTSHSALPEPLMSTAPTAASEPPKDEEGFSLPSTSIDPIQQAMNEAAEANAAAQFKVNIKNAPIQEDTGDASAAMADVANALQMTATPQRAATNRGRRNRNTMLVSGNVPIPEIPRDPSPSGPPPSAPASAPLPSAPFPAVAFPSVPAATSPAPVPTPPPVVAETSRSTDTPPPQQVSSPSSPQLPFNIMHRSTLGLDSSVSDTHSIRSGRSLSSLLSVKHPNFNEPGLNSSIVETINAEFSKGLVTRAVMTGELALAYNHADLDAPFGQETILLENFSSLEKVAPNPAFIEPVPDKTGQFTVDLSHVTKTAVAFKYQVHLEEGSFSSHVPLLLTSDYRVEPTQTLAKVQYSLNPSFVEALPESSFPLTLNGVVIILHLDPTGAKAKSCNAKPAESLVFRKAENLIYWKLGDITFTKGEAPQKLVAQFKTDGEAKVGNVEARWEMSGDHLPRMGSGLAVTKLGTDAKEEENPSEDDPFADAEEEIKAPSEGDETKENWTQIHVVKRWRAGPSYLALPAGS</sequence>
<evidence type="ECO:0000313" key="4">
    <source>
        <dbReference type="EMBL" id="TID22457.1"/>
    </source>
</evidence>
<evidence type="ECO:0000256" key="2">
    <source>
        <dbReference type="SAM" id="MobiDB-lite"/>
    </source>
</evidence>
<feature type="region of interest" description="Disordered" evidence="2">
    <location>
        <begin position="586"/>
        <end position="625"/>
    </location>
</feature>
<dbReference type="GO" id="GO:0008168">
    <property type="term" value="F:methyltransferase activity"/>
    <property type="evidence" value="ECO:0007669"/>
    <property type="project" value="UniProtKB-KW"/>
</dbReference>
<dbReference type="Gene3D" id="1.20.1270.60">
    <property type="entry name" value="Arfaptin homology (AH) domain/BAR domain"/>
    <property type="match status" value="1"/>
</dbReference>
<dbReference type="GO" id="GO:0032153">
    <property type="term" value="C:cell division site"/>
    <property type="evidence" value="ECO:0007669"/>
    <property type="project" value="TreeGrafter"/>
</dbReference>
<dbReference type="GO" id="GO:0005886">
    <property type="term" value="C:plasma membrane"/>
    <property type="evidence" value="ECO:0007669"/>
    <property type="project" value="TreeGrafter"/>
</dbReference>
<dbReference type="InterPro" id="IPR018808">
    <property type="entry name" value="Muniscin_C"/>
</dbReference>
<feature type="compositionally biased region" description="Low complexity" evidence="2">
    <location>
        <begin position="614"/>
        <end position="624"/>
    </location>
</feature>
<dbReference type="PANTHER" id="PTHR23065:SF54">
    <property type="entry name" value="SUPPRESSOR OF YEAST PROFILIN DELETION"/>
    <property type="match status" value="1"/>
</dbReference>
<evidence type="ECO:0000259" key="3">
    <source>
        <dbReference type="SMART" id="SM00055"/>
    </source>
</evidence>
<dbReference type="GO" id="GO:0032259">
    <property type="term" value="P:methylation"/>
    <property type="evidence" value="ECO:0007669"/>
    <property type="project" value="UniProtKB-KW"/>
</dbReference>
<evidence type="ECO:0000256" key="1">
    <source>
        <dbReference type="ARBA" id="ARBA00022583"/>
    </source>
</evidence>
<dbReference type="GO" id="GO:0030139">
    <property type="term" value="C:endocytic vesicle"/>
    <property type="evidence" value="ECO:0007669"/>
    <property type="project" value="TreeGrafter"/>
</dbReference>
<dbReference type="Pfam" id="PF00611">
    <property type="entry name" value="FCH"/>
    <property type="match status" value="1"/>
</dbReference>
<dbReference type="InterPro" id="IPR001060">
    <property type="entry name" value="FCH_dom"/>
</dbReference>
<dbReference type="SUPFAM" id="SSF103657">
    <property type="entry name" value="BAR/IMD domain-like"/>
    <property type="match status" value="1"/>
</dbReference>
<dbReference type="EMBL" id="SNSC02000008">
    <property type="protein sequence ID" value="TID22457.1"/>
    <property type="molecule type" value="Genomic_DNA"/>
</dbReference>
<dbReference type="Pfam" id="PF10291">
    <property type="entry name" value="muHD"/>
    <property type="match status" value="1"/>
</dbReference>
<keyword evidence="4" id="KW-0489">Methyltransferase</keyword>
<gene>
    <name evidence="4" type="ORF">E6O75_ATG11251</name>
</gene>
<name>A0A4Z1P1T9_9PEZI</name>
<comment type="caution">
    <text evidence="4">The sequence shown here is derived from an EMBL/GenBank/DDBJ whole genome shotgun (WGS) entry which is preliminary data.</text>
</comment>
<evidence type="ECO:0000313" key="5">
    <source>
        <dbReference type="Proteomes" id="UP000298493"/>
    </source>
</evidence>
<feature type="region of interest" description="Disordered" evidence="2">
    <location>
        <begin position="902"/>
        <end position="936"/>
    </location>
</feature>
<feature type="region of interest" description="Disordered" evidence="2">
    <location>
        <begin position="425"/>
        <end position="466"/>
    </location>
</feature>
<feature type="region of interest" description="Disordered" evidence="2">
    <location>
        <begin position="244"/>
        <end position="405"/>
    </location>
</feature>